<feature type="domain" description="DNA2/NAM7 helicase-like C-terminal" evidence="7">
    <location>
        <begin position="579"/>
        <end position="774"/>
    </location>
</feature>
<reference evidence="9" key="1">
    <citation type="journal article" date="2016" name="Nat. Genet.">
        <title>A high-quality carrot genome assembly provides new insights into carotenoid accumulation and asterid genome evolution.</title>
        <authorList>
            <person name="Iorizzo M."/>
            <person name="Ellison S."/>
            <person name="Senalik D."/>
            <person name="Zeng P."/>
            <person name="Satapoomin P."/>
            <person name="Huang J."/>
            <person name="Bowman M."/>
            <person name="Iovene M."/>
            <person name="Sanseverino W."/>
            <person name="Cavagnaro P."/>
            <person name="Yildiz M."/>
            <person name="Macko-Podgorni A."/>
            <person name="Moranska E."/>
            <person name="Grzebelus E."/>
            <person name="Grzebelus D."/>
            <person name="Ashrafi H."/>
            <person name="Zheng Z."/>
            <person name="Cheng S."/>
            <person name="Spooner D."/>
            <person name="Van Deynze A."/>
            <person name="Simon P."/>
        </authorList>
    </citation>
    <scope>NUCLEOTIDE SEQUENCE [LARGE SCALE GENOMIC DNA]</scope>
    <source>
        <tissue evidence="9">Leaf</tissue>
    </source>
</reference>
<dbReference type="FunFam" id="3.40.50.300:FF:000326">
    <property type="entry name" value="P-loop containing nucleoside triphosphate hydrolase"/>
    <property type="match status" value="1"/>
</dbReference>
<accession>A0A175YQV7</accession>
<dbReference type="Gene3D" id="3.40.50.300">
    <property type="entry name" value="P-loop containing nucleotide triphosphate hydrolases"/>
    <property type="match status" value="2"/>
</dbReference>
<dbReference type="SUPFAM" id="SSF52540">
    <property type="entry name" value="P-loop containing nucleoside triphosphate hydrolases"/>
    <property type="match status" value="1"/>
</dbReference>
<evidence type="ECO:0000256" key="1">
    <source>
        <dbReference type="ARBA" id="ARBA00022741"/>
    </source>
</evidence>
<keyword evidence="2" id="KW-0378">Hydrolase</keyword>
<keyword evidence="4" id="KW-0067">ATP-binding</keyword>
<evidence type="ECO:0000256" key="2">
    <source>
        <dbReference type="ARBA" id="ARBA00022801"/>
    </source>
</evidence>
<dbReference type="InterPro" id="IPR047187">
    <property type="entry name" value="SF1_C_Upf1"/>
</dbReference>
<feature type="domain" description="DUF6469" evidence="8">
    <location>
        <begin position="70"/>
        <end position="199"/>
    </location>
</feature>
<feature type="domain" description="DNA2/NAM7 helicase helicase" evidence="6">
    <location>
        <begin position="240"/>
        <end position="316"/>
    </location>
</feature>
<gene>
    <name evidence="9" type="ORF">DCAR_026851</name>
</gene>
<protein>
    <recommendedName>
        <fullName evidence="10">DNA2/NAM7 helicase-like C-terminal domain-containing protein</fullName>
    </recommendedName>
</protein>
<keyword evidence="3" id="KW-0347">Helicase</keyword>
<keyword evidence="1" id="KW-0547">Nucleotide-binding</keyword>
<sequence>MAESSFYLGQDFARVVLSWSLGDILKEFEVNAIPLSFSSLKEYRSSYCPPLLEETRSELCSKIEYLSSAPFAKINTFCSSERFIDRHYDITFENWTESSNSLNKVPYEAKSGDVFVFTQAKPDQNFDIRRLGKSWCFGYTRKSKMVKQHRLDGSYIWVPHFEVSTSVELQEAVDVSQPFYAVFWVNLTTNNRIWNALLTCRSDHFIKEVLHINPTVQEDCKNCPAMKQTLEEKLSMTSYLNKSQCEAVAKCISKSVCDHKPSLELIWGPPGTGKTRTLSTLLVSLLRVKCRTLVCAPTNVAISEVASRVMKLVKESAKKLDEYGTQFCSFGDILIYGNINTSAYGFEDIYMNHRIKRLTDCFAPKNGWKHWFTSMQEFLENCVLLYKIFCAENDASDGNNHVENDTSFLQYARDRFIAISVPLRNCISTFCTHLPKTYVTEESFQDLLLLNASLNSLETFLFQANLVGKSLKAAFLLEEEGDSHPQVDTDMSPFLHFKSECIRHLKILLVSLYRLSLVAVNEKFCFNMASLIFCTASSSYKLSNVGIEPMRLLVIDEASQLKECESLIPLQVSAEAGFGKSLFQRLSILGHHRHLLDTQYRMHPNISNFPNAKFYQNRLIDSQLVKSETYEKCYIPSPLYGSYSFMNISCGKEVLSESHSWKNMEEVAVLLKILQLLYKACDAAKLKVTIGVISPYSAQVSEIRREIGQKYDNHEDFQVHIRSIDGFQGAEEDIIIISTVRSNQDGSIGFAFSPQRINVALTRARHCLWILGNEKTLSNSDSIWEELILNAKDRQCFFNADEDRDLQTVIMEAKKNKDKLDDTLNLDSAFMSRGGSRKTTWKPLDELKGIHVPTTKLKEPHYFHNDDHFRRIRGCDGRKLYPLNDYDMGHPPEYHKMGEIDRYRLNEMRYDSNEHLEGPYRWEEHELSSDRNSNDSRDYNSYESLEGYYGWEQHEVSSGSMYDDSSDYDPTECLQGNHGWENHRVSPKRMCNELRDYDCNERLKGHYGWEDQGFSSQTMGNDSRDYDFYECLQGHRGGKEHRFPSEKMLGKTAHVERRQDRVNDSADHLYESDLRHHLIEKRLGKDFSSNYSHDSTHGNHNDFKYWTPQRDYLPAGGSAISYRFGRKTENPRRKLRASREQILGGSTSLERIQYSRAHSTDRRHWTPRKASFLLDARESVLGSQLQGTIMVPRLASSYSNTDRGSQGGGWSPEPQGMLGDGNIVYNDLDYEGRTTRGLRMRSASRQIMNENSSKSAVPKSTAIPKRRKRGSYEEHASDQALLGKRKRAKRKGVQQKGEGSTSFEGPKPLSEILKGKRSGRGLL</sequence>
<dbReference type="GO" id="GO:0004386">
    <property type="term" value="F:helicase activity"/>
    <property type="evidence" value="ECO:0007669"/>
    <property type="project" value="UniProtKB-KW"/>
</dbReference>
<dbReference type="EMBL" id="LNRQ01000008">
    <property type="protein sequence ID" value="KZM85727.1"/>
    <property type="molecule type" value="Genomic_DNA"/>
</dbReference>
<dbReference type="PANTHER" id="PTHR10887:SF515">
    <property type="entry name" value="P-LOOP CONTAINING NUCLEOSIDE TRIPHOSPHATE HYDROLASES SUPERFAMILY PROTEIN"/>
    <property type="match status" value="1"/>
</dbReference>
<feature type="region of interest" description="Disordered" evidence="5">
    <location>
        <begin position="1244"/>
        <end position="1323"/>
    </location>
</feature>
<dbReference type="Pfam" id="PF20073">
    <property type="entry name" value="DUF6469"/>
    <property type="match status" value="1"/>
</dbReference>
<dbReference type="CDD" id="cd18808">
    <property type="entry name" value="SF1_C_Upf1"/>
    <property type="match status" value="1"/>
</dbReference>
<evidence type="ECO:0000259" key="7">
    <source>
        <dbReference type="Pfam" id="PF13087"/>
    </source>
</evidence>
<dbReference type="GO" id="GO:0005524">
    <property type="term" value="F:ATP binding"/>
    <property type="evidence" value="ECO:0007669"/>
    <property type="project" value="UniProtKB-KW"/>
</dbReference>
<evidence type="ECO:0000259" key="8">
    <source>
        <dbReference type="Pfam" id="PF20073"/>
    </source>
</evidence>
<feature type="compositionally biased region" description="Basic residues" evidence="5">
    <location>
        <begin position="1283"/>
        <end position="1293"/>
    </location>
</feature>
<dbReference type="GO" id="GO:0016787">
    <property type="term" value="F:hydrolase activity"/>
    <property type="evidence" value="ECO:0007669"/>
    <property type="project" value="UniProtKB-KW"/>
</dbReference>
<dbReference type="InterPro" id="IPR045529">
    <property type="entry name" value="DUF6469"/>
</dbReference>
<feature type="compositionally biased region" description="Polar residues" evidence="5">
    <location>
        <begin position="1244"/>
        <end position="1255"/>
    </location>
</feature>
<feature type="region of interest" description="Disordered" evidence="5">
    <location>
        <begin position="1197"/>
        <end position="1222"/>
    </location>
</feature>
<organism evidence="9">
    <name type="scientific">Daucus carota subsp. sativus</name>
    <name type="common">Carrot</name>
    <dbReference type="NCBI Taxonomy" id="79200"/>
    <lineage>
        <taxon>Eukaryota</taxon>
        <taxon>Viridiplantae</taxon>
        <taxon>Streptophyta</taxon>
        <taxon>Embryophyta</taxon>
        <taxon>Tracheophyta</taxon>
        <taxon>Spermatophyta</taxon>
        <taxon>Magnoliopsida</taxon>
        <taxon>eudicotyledons</taxon>
        <taxon>Gunneridae</taxon>
        <taxon>Pentapetalae</taxon>
        <taxon>asterids</taxon>
        <taxon>campanulids</taxon>
        <taxon>Apiales</taxon>
        <taxon>Apiaceae</taxon>
        <taxon>Apioideae</taxon>
        <taxon>Scandiceae</taxon>
        <taxon>Daucinae</taxon>
        <taxon>Daucus</taxon>
        <taxon>Daucus sect. Daucus</taxon>
    </lineage>
</organism>
<dbReference type="InterPro" id="IPR027417">
    <property type="entry name" value="P-loop_NTPase"/>
</dbReference>
<dbReference type="InterPro" id="IPR041677">
    <property type="entry name" value="DNA2/NAM7_AAA_11"/>
</dbReference>
<dbReference type="Pfam" id="PF13086">
    <property type="entry name" value="AAA_11"/>
    <property type="match status" value="1"/>
</dbReference>
<dbReference type="GO" id="GO:0005694">
    <property type="term" value="C:chromosome"/>
    <property type="evidence" value="ECO:0007669"/>
    <property type="project" value="UniProtKB-ARBA"/>
</dbReference>
<dbReference type="OMA" id="CISTEME"/>
<dbReference type="InterPro" id="IPR045055">
    <property type="entry name" value="DNA2/NAM7-like"/>
</dbReference>
<dbReference type="STRING" id="79200.A0A175YQV7"/>
<comment type="caution">
    <text evidence="9">The sequence shown here is derived from an EMBL/GenBank/DDBJ whole genome shotgun (WGS) entry which is preliminary data.</text>
</comment>
<name>A0A175YQV7_DAUCS</name>
<evidence type="ECO:0000256" key="4">
    <source>
        <dbReference type="ARBA" id="ARBA00022840"/>
    </source>
</evidence>
<evidence type="ECO:0000256" key="5">
    <source>
        <dbReference type="SAM" id="MobiDB-lite"/>
    </source>
</evidence>
<dbReference type="Pfam" id="PF13087">
    <property type="entry name" value="AAA_12"/>
    <property type="match status" value="1"/>
</dbReference>
<evidence type="ECO:0000259" key="6">
    <source>
        <dbReference type="Pfam" id="PF13086"/>
    </source>
</evidence>
<proteinExistence type="predicted"/>
<evidence type="ECO:0008006" key="10">
    <source>
        <dbReference type="Google" id="ProtNLM"/>
    </source>
</evidence>
<dbReference type="InterPro" id="IPR041679">
    <property type="entry name" value="DNA2/NAM7-like_C"/>
</dbReference>
<evidence type="ECO:0000313" key="9">
    <source>
        <dbReference type="EMBL" id="KZM85727.1"/>
    </source>
</evidence>
<dbReference type="Gramene" id="KZM85727">
    <property type="protein sequence ID" value="KZM85727"/>
    <property type="gene ID" value="DCAR_026851"/>
</dbReference>
<dbReference type="PANTHER" id="PTHR10887">
    <property type="entry name" value="DNA2/NAM7 HELICASE FAMILY"/>
    <property type="match status" value="1"/>
</dbReference>
<evidence type="ECO:0000256" key="3">
    <source>
        <dbReference type="ARBA" id="ARBA00022806"/>
    </source>
</evidence>